<organism evidence="1 2">
    <name type="scientific">Roseburia intestinalis</name>
    <dbReference type="NCBI Taxonomy" id="166486"/>
    <lineage>
        <taxon>Bacteria</taxon>
        <taxon>Bacillati</taxon>
        <taxon>Bacillota</taxon>
        <taxon>Clostridia</taxon>
        <taxon>Lachnospirales</taxon>
        <taxon>Lachnospiraceae</taxon>
        <taxon>Roseburia</taxon>
    </lineage>
</organism>
<dbReference type="OrthoDB" id="1956507at2"/>
<name>A0A414SUC3_9FIRM</name>
<evidence type="ECO:0000313" key="1">
    <source>
        <dbReference type="EMBL" id="RHG25532.1"/>
    </source>
</evidence>
<proteinExistence type="predicted"/>
<dbReference type="AlphaFoldDB" id="A0A414SUC3"/>
<evidence type="ECO:0000313" key="2">
    <source>
        <dbReference type="Proteomes" id="UP000284051"/>
    </source>
</evidence>
<protein>
    <submittedName>
        <fullName evidence="1">Uncharacterized protein</fullName>
    </submittedName>
</protein>
<dbReference type="EMBL" id="QRID01000024">
    <property type="protein sequence ID" value="RHG25532.1"/>
    <property type="molecule type" value="Genomic_DNA"/>
</dbReference>
<dbReference type="Proteomes" id="UP000284051">
    <property type="component" value="Unassembled WGS sequence"/>
</dbReference>
<dbReference type="RefSeq" id="WP_006858715.1">
    <property type="nucleotide sequence ID" value="NZ_CABIYH010000006.1"/>
</dbReference>
<sequence length="163" mass="18578">MMQNLWRVQTEKKIHTPHDIISEQCKYLSEMTDGKVIARIAPYKGDYKSYSKSNELELAGRLFVQDNSFDVQNVLGDQQSKFIYEFYITAKAAPKYKYRIMFVAFGISVYPVEVSLEKSIADEIGMDKSEFTLSSEEEVINLVGKVLGSERISAVVSNLINIE</sequence>
<dbReference type="GeneID" id="61431472"/>
<reference evidence="1 2" key="1">
    <citation type="submission" date="2018-08" db="EMBL/GenBank/DDBJ databases">
        <title>A genome reference for cultivated species of the human gut microbiota.</title>
        <authorList>
            <person name="Zou Y."/>
            <person name="Xue W."/>
            <person name="Luo G."/>
        </authorList>
    </citation>
    <scope>NUCLEOTIDE SEQUENCE [LARGE SCALE GENOMIC DNA]</scope>
    <source>
        <strain evidence="1 2">AM22-21LB</strain>
    </source>
</reference>
<gene>
    <name evidence="1" type="ORF">DW264_17000</name>
</gene>
<accession>A0A414SUC3</accession>
<comment type="caution">
    <text evidence="1">The sequence shown here is derived from an EMBL/GenBank/DDBJ whole genome shotgun (WGS) entry which is preliminary data.</text>
</comment>